<dbReference type="AlphaFoldDB" id="A0A914DST6"/>
<sequence>MYQAPVLGPMPPIPMPVQNGPVSKLIPINWMCQKDGKFCSHQTPIQWISGLP</sequence>
<name>A0A914DST6_9BILA</name>
<dbReference type="WBParaSite" id="ACRNAN_scaffold3922.g9880.t1">
    <property type="protein sequence ID" value="ACRNAN_scaffold3922.g9880.t1"/>
    <property type="gene ID" value="ACRNAN_scaffold3922.g9880"/>
</dbReference>
<proteinExistence type="predicted"/>
<keyword evidence="1" id="KW-1185">Reference proteome</keyword>
<accession>A0A914DST6</accession>
<organism evidence="1 2">
    <name type="scientific">Acrobeloides nanus</name>
    <dbReference type="NCBI Taxonomy" id="290746"/>
    <lineage>
        <taxon>Eukaryota</taxon>
        <taxon>Metazoa</taxon>
        <taxon>Ecdysozoa</taxon>
        <taxon>Nematoda</taxon>
        <taxon>Chromadorea</taxon>
        <taxon>Rhabditida</taxon>
        <taxon>Tylenchina</taxon>
        <taxon>Cephalobomorpha</taxon>
        <taxon>Cephaloboidea</taxon>
        <taxon>Cephalobidae</taxon>
        <taxon>Acrobeloides</taxon>
    </lineage>
</organism>
<dbReference type="Proteomes" id="UP000887540">
    <property type="component" value="Unplaced"/>
</dbReference>
<protein>
    <submittedName>
        <fullName evidence="2">Uncharacterized protein</fullName>
    </submittedName>
</protein>
<evidence type="ECO:0000313" key="2">
    <source>
        <dbReference type="WBParaSite" id="ACRNAN_scaffold3922.g9880.t1"/>
    </source>
</evidence>
<evidence type="ECO:0000313" key="1">
    <source>
        <dbReference type="Proteomes" id="UP000887540"/>
    </source>
</evidence>
<reference evidence="2" key="1">
    <citation type="submission" date="2022-11" db="UniProtKB">
        <authorList>
            <consortium name="WormBaseParasite"/>
        </authorList>
    </citation>
    <scope>IDENTIFICATION</scope>
</reference>